<comment type="caution">
    <text evidence="6">The sequence shown here is derived from an EMBL/GenBank/DDBJ whole genome shotgun (WGS) entry which is preliminary data.</text>
</comment>
<name>A0A4E0RCR0_FASHE</name>
<keyword evidence="3" id="KW-0479">Metal-binding</keyword>
<sequence length="156" mass="17433">MVITVTGLQNNVYRTSTNVLGTLHACGDTLEEAFEQVGMAMFNYMTTDYDSVEILDTITVEASGTSPFVANILILMTTDLRMPLFWINISSLCCVFRYSALRCSVTRAQPRVINTRTVLGIAQFRATNSVNQVVSISEEFPVICLFFWLFVNTSDC</sequence>
<protein>
    <submittedName>
        <fullName evidence="6">Protein ZBTB8OS</fullName>
    </submittedName>
</protein>
<evidence type="ECO:0000256" key="3">
    <source>
        <dbReference type="ARBA" id="ARBA00022723"/>
    </source>
</evidence>
<dbReference type="InterPro" id="IPR023572">
    <property type="entry name" value="Archease_dom"/>
</dbReference>
<dbReference type="AlphaFoldDB" id="A0A4E0RCR0"/>
<dbReference type="Gene3D" id="3.55.10.10">
    <property type="entry name" value="Archease domain"/>
    <property type="match status" value="1"/>
</dbReference>
<evidence type="ECO:0000256" key="2">
    <source>
        <dbReference type="ARBA" id="ARBA00022694"/>
    </source>
</evidence>
<keyword evidence="2" id="KW-0819">tRNA processing</keyword>
<evidence type="ECO:0000259" key="5">
    <source>
        <dbReference type="Pfam" id="PF01951"/>
    </source>
</evidence>
<dbReference type="SUPFAM" id="SSF69819">
    <property type="entry name" value="MTH1598-like"/>
    <property type="match status" value="1"/>
</dbReference>
<dbReference type="EMBL" id="JXXN02001228">
    <property type="protein sequence ID" value="THD25236.1"/>
    <property type="molecule type" value="Genomic_DNA"/>
</dbReference>
<evidence type="ECO:0000313" key="7">
    <source>
        <dbReference type="Proteomes" id="UP000230066"/>
    </source>
</evidence>
<feature type="domain" description="Archease" evidence="5">
    <location>
        <begin position="23"/>
        <end position="66"/>
    </location>
</feature>
<evidence type="ECO:0000313" key="6">
    <source>
        <dbReference type="EMBL" id="THD25236.1"/>
    </source>
</evidence>
<dbReference type="InterPro" id="IPR036820">
    <property type="entry name" value="Archease_dom_sf"/>
</dbReference>
<proteinExistence type="inferred from homology"/>
<dbReference type="GO" id="GO:0008033">
    <property type="term" value="P:tRNA processing"/>
    <property type="evidence" value="ECO:0007669"/>
    <property type="project" value="UniProtKB-KW"/>
</dbReference>
<dbReference type="Proteomes" id="UP000230066">
    <property type="component" value="Unassembled WGS sequence"/>
</dbReference>
<dbReference type="GO" id="GO:0046872">
    <property type="term" value="F:metal ion binding"/>
    <property type="evidence" value="ECO:0007669"/>
    <property type="project" value="UniProtKB-KW"/>
</dbReference>
<accession>A0A4E0RCR0</accession>
<evidence type="ECO:0000256" key="1">
    <source>
        <dbReference type="ARBA" id="ARBA00007963"/>
    </source>
</evidence>
<comment type="similarity">
    <text evidence="1">Belongs to the archease family.</text>
</comment>
<keyword evidence="4" id="KW-0106">Calcium</keyword>
<evidence type="ECO:0000256" key="4">
    <source>
        <dbReference type="ARBA" id="ARBA00022837"/>
    </source>
</evidence>
<organism evidence="6 7">
    <name type="scientific">Fasciola hepatica</name>
    <name type="common">Liver fluke</name>
    <dbReference type="NCBI Taxonomy" id="6192"/>
    <lineage>
        <taxon>Eukaryota</taxon>
        <taxon>Metazoa</taxon>
        <taxon>Spiralia</taxon>
        <taxon>Lophotrochozoa</taxon>
        <taxon>Platyhelminthes</taxon>
        <taxon>Trematoda</taxon>
        <taxon>Digenea</taxon>
        <taxon>Plagiorchiida</taxon>
        <taxon>Echinostomata</taxon>
        <taxon>Echinostomatoidea</taxon>
        <taxon>Fasciolidae</taxon>
        <taxon>Fasciola</taxon>
    </lineage>
</organism>
<reference evidence="6" key="1">
    <citation type="submission" date="2019-03" db="EMBL/GenBank/DDBJ databases">
        <title>Improved annotation for the trematode Fasciola hepatica.</title>
        <authorList>
            <person name="Choi Y.-J."/>
            <person name="Martin J."/>
            <person name="Mitreva M."/>
        </authorList>
    </citation>
    <scope>NUCLEOTIDE SEQUENCE [LARGE SCALE GENOMIC DNA]</scope>
</reference>
<gene>
    <name evidence="6" type="ORF">D915_003921</name>
</gene>
<dbReference type="Pfam" id="PF01951">
    <property type="entry name" value="Archease"/>
    <property type="match status" value="1"/>
</dbReference>
<keyword evidence="7" id="KW-1185">Reference proteome</keyword>